<name>A0A1H2UZ13_9GAMM</name>
<dbReference type="Proteomes" id="UP000199675">
    <property type="component" value="Unassembled WGS sequence"/>
</dbReference>
<dbReference type="PROSITE" id="PS50005">
    <property type="entry name" value="TPR"/>
    <property type="match status" value="1"/>
</dbReference>
<accession>A0A1H2UZ13</accession>
<feature type="repeat" description="TPR" evidence="1">
    <location>
        <begin position="100"/>
        <end position="133"/>
    </location>
</feature>
<sequence length="218" mass="24000">MPEFRPSLLSASVRLLWLFSAVVMLLSGCASQVTGTGGQATTGIGPETDDMAPQVVTPVPPLTPEQQQMLSLAEAAAERQEWAMAADTLNTLLQLRPDHPRALARLAWVRQQQGDIREAEALYRQALMQDPADALTVNNLALLVQADGYFQQAQALLTKGLEYTPDAPALHFNLAVVSELYLLDLQTALAHYRRYQQLAEGDNPQVAGWIADLERRLR</sequence>
<organism evidence="2 3">
    <name type="scientific">Marinobacter mobilis</name>
    <dbReference type="NCBI Taxonomy" id="488533"/>
    <lineage>
        <taxon>Bacteria</taxon>
        <taxon>Pseudomonadati</taxon>
        <taxon>Pseudomonadota</taxon>
        <taxon>Gammaproteobacteria</taxon>
        <taxon>Pseudomonadales</taxon>
        <taxon>Marinobacteraceae</taxon>
        <taxon>Marinobacter</taxon>
    </lineage>
</organism>
<dbReference type="Gene3D" id="1.25.40.10">
    <property type="entry name" value="Tetratricopeptide repeat domain"/>
    <property type="match status" value="2"/>
</dbReference>
<dbReference type="AlphaFoldDB" id="A0A1H2UZ13"/>
<dbReference type="PANTHER" id="PTHR12558:SF13">
    <property type="entry name" value="CELL DIVISION CYCLE PROTEIN 27 HOMOLOG"/>
    <property type="match status" value="1"/>
</dbReference>
<keyword evidence="3" id="KW-1185">Reference proteome</keyword>
<dbReference type="EMBL" id="FNNE01000003">
    <property type="protein sequence ID" value="SDW61333.1"/>
    <property type="molecule type" value="Genomic_DNA"/>
</dbReference>
<dbReference type="Pfam" id="PF14559">
    <property type="entry name" value="TPR_19"/>
    <property type="match status" value="1"/>
</dbReference>
<evidence type="ECO:0000313" key="2">
    <source>
        <dbReference type="EMBL" id="SDW61333.1"/>
    </source>
</evidence>
<evidence type="ECO:0000313" key="3">
    <source>
        <dbReference type="Proteomes" id="UP000199675"/>
    </source>
</evidence>
<dbReference type="InterPro" id="IPR011990">
    <property type="entry name" value="TPR-like_helical_dom_sf"/>
</dbReference>
<dbReference type="SMART" id="SM00028">
    <property type="entry name" value="TPR"/>
    <property type="match status" value="3"/>
</dbReference>
<dbReference type="PROSITE" id="PS51257">
    <property type="entry name" value="PROKAR_LIPOPROTEIN"/>
    <property type="match status" value="1"/>
</dbReference>
<gene>
    <name evidence="2" type="ORF">SAMN04487960_103275</name>
</gene>
<dbReference type="SUPFAM" id="SSF48452">
    <property type="entry name" value="TPR-like"/>
    <property type="match status" value="1"/>
</dbReference>
<keyword evidence="1" id="KW-0802">TPR repeat</keyword>
<dbReference type="InterPro" id="IPR019734">
    <property type="entry name" value="TPR_rpt"/>
</dbReference>
<evidence type="ECO:0000256" key="1">
    <source>
        <dbReference type="PROSITE-ProRule" id="PRU00339"/>
    </source>
</evidence>
<proteinExistence type="predicted"/>
<dbReference type="STRING" id="488533.SAMN04487960_103275"/>
<dbReference type="PANTHER" id="PTHR12558">
    <property type="entry name" value="CELL DIVISION CYCLE 16,23,27"/>
    <property type="match status" value="1"/>
</dbReference>
<protein>
    <submittedName>
        <fullName evidence="2">Tetratricopeptide repeat-containing protein</fullName>
    </submittedName>
</protein>
<reference evidence="2 3" key="1">
    <citation type="submission" date="2016-10" db="EMBL/GenBank/DDBJ databases">
        <authorList>
            <person name="de Groot N.N."/>
        </authorList>
    </citation>
    <scope>NUCLEOTIDE SEQUENCE [LARGE SCALE GENOMIC DNA]</scope>
    <source>
        <strain evidence="2 3">CGMCC 1.7059</strain>
    </source>
</reference>